<evidence type="ECO:0000259" key="2">
    <source>
        <dbReference type="Pfam" id="PF01636"/>
    </source>
</evidence>
<dbReference type="EMBL" id="FNQV01000005">
    <property type="protein sequence ID" value="SEA18001.1"/>
    <property type="molecule type" value="Genomic_DNA"/>
</dbReference>
<dbReference type="AlphaFoldDB" id="A0A1H3Z3P1"/>
<feature type="region of interest" description="Disordered" evidence="1">
    <location>
        <begin position="305"/>
        <end position="333"/>
    </location>
</feature>
<sequence>MTSHSFIALAAAATNAVPGFDVAAVGAPQRMSEDWLSTAVTDSAGRRFTVRGARSQTAGLRMAAELPILAALRTPPYASKLPFAVAKILGSSQSLEGQPLVVYPELPGDVLALELLTRDLARSIGAALGAIHELDPALVTDLDLPTEDAATIRTRLLAEVDDAARTSRVPSSLLNRWEQALEDVALWQFAPCVIHGDISDETLRVAHDEVTAVTGFAGLSIGDPALDLSWLMASAPEDTLDVLEESYAMARTTQPDAHLIDRALLMSELALARWLLHGVRAEDAQVIADAEDMLTTLARQVGDDRPLGRTSPVIDTGWEAGWNDTSDEPTPQA</sequence>
<dbReference type="OrthoDB" id="3239865at2"/>
<dbReference type="Gene3D" id="3.90.1200.10">
    <property type="match status" value="1"/>
</dbReference>
<dbReference type="Pfam" id="PF01636">
    <property type="entry name" value="APH"/>
    <property type="match status" value="1"/>
</dbReference>
<keyword evidence="3" id="KW-0418">Kinase</keyword>
<dbReference type="GO" id="GO:0016301">
    <property type="term" value="F:kinase activity"/>
    <property type="evidence" value="ECO:0007669"/>
    <property type="project" value="UniProtKB-KW"/>
</dbReference>
<accession>A0A1H3Z3P1</accession>
<reference evidence="4" key="1">
    <citation type="submission" date="2016-10" db="EMBL/GenBank/DDBJ databases">
        <authorList>
            <person name="Varghese N."/>
            <person name="Submissions S."/>
        </authorList>
    </citation>
    <scope>NUCLEOTIDE SEQUENCE [LARGE SCALE GENOMIC DNA]</scope>
    <source>
        <strain evidence="4">KPR-1</strain>
    </source>
</reference>
<evidence type="ECO:0000313" key="4">
    <source>
        <dbReference type="Proteomes" id="UP000199288"/>
    </source>
</evidence>
<dbReference type="RefSeq" id="WP_092563237.1">
    <property type="nucleotide sequence ID" value="NZ_FNQV01000005.1"/>
</dbReference>
<protein>
    <submittedName>
        <fullName evidence="3">Predicted kinase, aminoglycoside phosphotransferase (APT) family</fullName>
    </submittedName>
</protein>
<dbReference type="InterPro" id="IPR011009">
    <property type="entry name" value="Kinase-like_dom_sf"/>
</dbReference>
<gene>
    <name evidence="3" type="ORF">SAMN02910418_01083</name>
</gene>
<dbReference type="InterPro" id="IPR002575">
    <property type="entry name" value="Aminoglycoside_PTrfase"/>
</dbReference>
<evidence type="ECO:0000313" key="3">
    <source>
        <dbReference type="EMBL" id="SEA18001.1"/>
    </source>
</evidence>
<keyword evidence="3" id="KW-0808">Transferase</keyword>
<evidence type="ECO:0000256" key="1">
    <source>
        <dbReference type="SAM" id="MobiDB-lite"/>
    </source>
</evidence>
<keyword evidence="4" id="KW-1185">Reference proteome</keyword>
<name>A0A1H3Z3P1_9ACTO</name>
<dbReference type="SUPFAM" id="SSF56112">
    <property type="entry name" value="Protein kinase-like (PK-like)"/>
    <property type="match status" value="1"/>
</dbReference>
<proteinExistence type="predicted"/>
<dbReference type="Proteomes" id="UP000199288">
    <property type="component" value="Unassembled WGS sequence"/>
</dbReference>
<organism evidence="3 4">
    <name type="scientific">Bowdeniella nasicola</name>
    <dbReference type="NCBI Taxonomy" id="208480"/>
    <lineage>
        <taxon>Bacteria</taxon>
        <taxon>Bacillati</taxon>
        <taxon>Actinomycetota</taxon>
        <taxon>Actinomycetes</taxon>
        <taxon>Actinomycetales</taxon>
        <taxon>Actinomycetaceae</taxon>
        <taxon>Bowdeniella</taxon>
    </lineage>
</organism>
<feature type="domain" description="Aminoglycoside phosphotransferase" evidence="2">
    <location>
        <begin position="39"/>
        <end position="250"/>
    </location>
</feature>